<dbReference type="PANTHER" id="PTHR37309">
    <property type="entry name" value="SLR0284 PROTEIN"/>
    <property type="match status" value="1"/>
</dbReference>
<feature type="transmembrane region" description="Helical" evidence="1">
    <location>
        <begin position="96"/>
        <end position="114"/>
    </location>
</feature>
<proteinExistence type="predicted"/>
<feature type="transmembrane region" description="Helical" evidence="1">
    <location>
        <begin position="55"/>
        <end position="76"/>
    </location>
</feature>
<feature type="transmembrane region" description="Helical" evidence="1">
    <location>
        <begin position="5"/>
        <end position="22"/>
    </location>
</feature>
<dbReference type="KEGG" id="xak:KIMC2_03750"/>
<dbReference type="InterPro" id="IPR007165">
    <property type="entry name" value="Phage_holin_4_2"/>
</dbReference>
<name>A0AAU9CWZ8_9LACO</name>
<keyword evidence="1" id="KW-0472">Membrane</keyword>
<evidence type="ECO:0000313" key="2">
    <source>
        <dbReference type="EMBL" id="BDR55813.1"/>
    </source>
</evidence>
<dbReference type="EMBL" id="AP026801">
    <property type="protein sequence ID" value="BDR55813.1"/>
    <property type="molecule type" value="Genomic_DNA"/>
</dbReference>
<keyword evidence="1" id="KW-0812">Transmembrane</keyword>
<organism evidence="2 3">
    <name type="scientific">Xylocopilactobacillus apis</name>
    <dbReference type="NCBI Taxonomy" id="2932183"/>
    <lineage>
        <taxon>Bacteria</taxon>
        <taxon>Bacillati</taxon>
        <taxon>Bacillota</taxon>
        <taxon>Bacilli</taxon>
        <taxon>Lactobacillales</taxon>
        <taxon>Lactobacillaceae</taxon>
        <taxon>Xylocopilactobacillus</taxon>
    </lineage>
</organism>
<dbReference type="Pfam" id="PF04020">
    <property type="entry name" value="Phage_holin_4_2"/>
    <property type="match status" value="1"/>
</dbReference>
<evidence type="ECO:0000256" key="1">
    <source>
        <dbReference type="SAM" id="Phobius"/>
    </source>
</evidence>
<feature type="transmembrane region" description="Helical" evidence="1">
    <location>
        <begin position="28"/>
        <end position="48"/>
    </location>
</feature>
<keyword evidence="1" id="KW-1133">Transmembrane helix</keyword>
<sequence length="122" mass="13407">MVKFILRIATNIIVFLAVAYLFPGMLFVNSVQVGIIAGLFLAIINTLLKPILKVLSFPITVLSLGFFLVILNAGLLELSASWVNNYLHGEYISINGFSSALILGLIFSGANLLVQNYFKSRR</sequence>
<evidence type="ECO:0000313" key="3">
    <source>
        <dbReference type="Proteomes" id="UP001321804"/>
    </source>
</evidence>
<accession>A0AAU9CWZ8</accession>
<protein>
    <submittedName>
        <fullName evidence="2">Membrane protein</fullName>
    </submittedName>
</protein>
<dbReference type="PANTHER" id="PTHR37309:SF1">
    <property type="entry name" value="SLR0284 PROTEIN"/>
    <property type="match status" value="1"/>
</dbReference>
<gene>
    <name evidence="2" type="ORF">KIMC2_03750</name>
</gene>
<dbReference type="AlphaFoldDB" id="A0AAU9CWZ8"/>
<keyword evidence="3" id="KW-1185">Reference proteome</keyword>
<dbReference type="RefSeq" id="WP_317697433.1">
    <property type="nucleotide sequence ID" value="NZ_AP026801.1"/>
</dbReference>
<dbReference type="Proteomes" id="UP001321804">
    <property type="component" value="Chromosome"/>
</dbReference>
<reference evidence="2 3" key="1">
    <citation type="journal article" date="2023" name="Microbiol. Spectr.">
        <title>Symbiosis of Carpenter Bees with Uncharacterized Lactic Acid Bacteria Showing NAD Auxotrophy.</title>
        <authorList>
            <person name="Kawasaki S."/>
            <person name="Ozawa K."/>
            <person name="Mori T."/>
            <person name="Yamamoto A."/>
            <person name="Ito M."/>
            <person name="Ohkuma M."/>
            <person name="Sakamoto M."/>
            <person name="Matsutani M."/>
        </authorList>
    </citation>
    <scope>NUCLEOTIDE SEQUENCE [LARGE SCALE GENOMIC DNA]</scope>
    <source>
        <strain evidence="2 3">KimC2</strain>
    </source>
</reference>